<comment type="caution">
    <text evidence="3">The sequence shown here is derived from an EMBL/GenBank/DDBJ whole genome shotgun (WGS) entry which is preliminary data.</text>
</comment>
<evidence type="ECO:0008006" key="5">
    <source>
        <dbReference type="Google" id="ProtNLM"/>
    </source>
</evidence>
<evidence type="ECO:0000256" key="2">
    <source>
        <dbReference type="SAM" id="MobiDB-lite"/>
    </source>
</evidence>
<dbReference type="InterPro" id="IPR036047">
    <property type="entry name" value="F-box-like_dom_sf"/>
</dbReference>
<feature type="region of interest" description="Disordered" evidence="2">
    <location>
        <begin position="510"/>
        <end position="543"/>
    </location>
</feature>
<dbReference type="AlphaFoldDB" id="A0A504WW13"/>
<keyword evidence="1" id="KW-0175">Coiled coil</keyword>
<reference evidence="4" key="1">
    <citation type="submission" date="2019-02" db="EMBL/GenBank/DDBJ databases">
        <title>FDA dAtabase for Regulatory Grade micrObial Sequences (FDA-ARGOS): Supporting development and validation of Infectious Disease Dx tests.</title>
        <authorList>
            <person name="Duncan R."/>
            <person name="Fisher C."/>
            <person name="Tallon L."/>
            <person name="Sadzewicz L."/>
            <person name="Sengamalay N."/>
            <person name="Ott S."/>
            <person name="Godinez A."/>
            <person name="Nagaraj S."/>
            <person name="Vavikolanu K."/>
            <person name="Nadendla S."/>
            <person name="Aluvathingal J."/>
            <person name="Sichtig H."/>
        </authorList>
    </citation>
    <scope>NUCLEOTIDE SEQUENCE [LARGE SCALE GENOMIC DNA]</scope>
    <source>
        <strain evidence="4">FDAARGOS_361</strain>
    </source>
</reference>
<sequence>MKSSVPKSGKLPPLRSTTVLLPPLTSPQSTAAGYTSIRLDTYHDTSDLRAALHQIEAAFAPADREAPTVPKRTAAAAGAAANVSKSDKKTKAMANVRLAKIGDSASSRPTIVVEKSTAIPPRLPRIGPPAILRLPPQLVIHCFCFCNLQTLGVLCRVSVRMNVLVARQGAELWLAAAQRRRIPISDSACAREELRKALVHRARERQAEEAYYEAEIARMEERLSARAQYIYAQNIDVDRTLKTNGGPPTAAAANPQPFWLRQKRTLQARAGATAGSADTAPTALSQSADMCAKLQTEIEALEEVKRACECRLNLQEELLLQHDAQLRQWQSLLLPCKMSSPKSSLAPASAGAAAASFNTKNESAAAVASSLLLVSAAQVDEFERRMARLVLNGPVSTSSASITHASPGESSLPVVLRRGVENFGSLELVLRAVKRMEPTNDLDPANRDTVTTGNNMNTATAATAAEAASFEGAARAAAKRWGAFQKICPINEEYENARLFLKAQASRAVPAPTAHLHTNTDGRSPANNDEQLQQQPSPKPTPALLRLSDFVRRAEAMSDAQVLQKWM</sequence>
<dbReference type="VEuPathDB" id="TriTrypDB:LdBPK_341310.1"/>
<dbReference type="Proteomes" id="UP000318447">
    <property type="component" value="Unassembled WGS sequence"/>
</dbReference>
<dbReference type="VEuPathDB" id="TriTrypDB:LDHU3_34.2050"/>
<evidence type="ECO:0000313" key="3">
    <source>
        <dbReference type="EMBL" id="TPP40043.1"/>
    </source>
</evidence>
<name>A0A504WW13_LEIDO</name>
<gene>
    <name evidence="3" type="ORF">CGC21_25985</name>
</gene>
<feature type="coiled-coil region" evidence="1">
    <location>
        <begin position="284"/>
        <end position="318"/>
    </location>
</feature>
<dbReference type="SUPFAM" id="SSF81383">
    <property type="entry name" value="F-box domain"/>
    <property type="match status" value="1"/>
</dbReference>
<accession>A0A504WW13</accession>
<evidence type="ECO:0000256" key="1">
    <source>
        <dbReference type="SAM" id="Coils"/>
    </source>
</evidence>
<protein>
    <recommendedName>
        <fullName evidence="5">F-box domain-containing protein</fullName>
    </recommendedName>
</protein>
<dbReference type="VEuPathDB" id="TriTrypDB:LdCL_340019100"/>
<dbReference type="EMBL" id="RHLC01000004">
    <property type="protein sequence ID" value="TPP40043.1"/>
    <property type="molecule type" value="Genomic_DNA"/>
</dbReference>
<proteinExistence type="predicted"/>
<organism evidence="3 4">
    <name type="scientific">Leishmania donovani</name>
    <dbReference type="NCBI Taxonomy" id="5661"/>
    <lineage>
        <taxon>Eukaryota</taxon>
        <taxon>Discoba</taxon>
        <taxon>Euglenozoa</taxon>
        <taxon>Kinetoplastea</taxon>
        <taxon>Metakinetoplastina</taxon>
        <taxon>Trypanosomatida</taxon>
        <taxon>Trypanosomatidae</taxon>
        <taxon>Leishmaniinae</taxon>
        <taxon>Leishmania</taxon>
    </lineage>
</organism>
<feature type="region of interest" description="Disordered" evidence="2">
    <location>
        <begin position="63"/>
        <end position="86"/>
    </location>
</feature>
<feature type="compositionally biased region" description="Polar residues" evidence="2">
    <location>
        <begin position="516"/>
        <end position="536"/>
    </location>
</feature>
<feature type="region of interest" description="Disordered" evidence="2">
    <location>
        <begin position="1"/>
        <end position="30"/>
    </location>
</feature>
<evidence type="ECO:0000313" key="4">
    <source>
        <dbReference type="Proteomes" id="UP000318447"/>
    </source>
</evidence>